<evidence type="ECO:0000259" key="2">
    <source>
        <dbReference type="PROSITE" id="PS51186"/>
    </source>
</evidence>
<dbReference type="InterPro" id="IPR000182">
    <property type="entry name" value="GNAT_dom"/>
</dbReference>
<protein>
    <recommendedName>
        <fullName evidence="2">N-acetyltransferase domain-containing protein</fullName>
    </recommendedName>
</protein>
<evidence type="ECO:0000256" key="1">
    <source>
        <dbReference type="SAM" id="MobiDB-lite"/>
    </source>
</evidence>
<name>A0ABN9R884_9DINO</name>
<feature type="compositionally biased region" description="Low complexity" evidence="1">
    <location>
        <begin position="177"/>
        <end position="187"/>
    </location>
</feature>
<dbReference type="CDD" id="cd04301">
    <property type="entry name" value="NAT_SF"/>
    <property type="match status" value="1"/>
</dbReference>
<evidence type="ECO:0000313" key="4">
    <source>
        <dbReference type="Proteomes" id="UP001189429"/>
    </source>
</evidence>
<proteinExistence type="predicted"/>
<feature type="region of interest" description="Disordered" evidence="1">
    <location>
        <begin position="177"/>
        <end position="212"/>
    </location>
</feature>
<gene>
    <name evidence="3" type="ORF">PCOR1329_LOCUS18497</name>
</gene>
<keyword evidence="4" id="KW-1185">Reference proteome</keyword>
<feature type="non-terminal residue" evidence="3">
    <location>
        <position position="1"/>
    </location>
</feature>
<dbReference type="PROSITE" id="PS51186">
    <property type="entry name" value="GNAT"/>
    <property type="match status" value="1"/>
</dbReference>
<dbReference type="Proteomes" id="UP001189429">
    <property type="component" value="Unassembled WGS sequence"/>
</dbReference>
<dbReference type="InterPro" id="IPR016181">
    <property type="entry name" value="Acyl_CoA_acyltransferase"/>
</dbReference>
<accession>A0ABN9R884</accession>
<dbReference type="Pfam" id="PF00583">
    <property type="entry name" value="Acetyltransf_1"/>
    <property type="match status" value="1"/>
</dbReference>
<organism evidence="3 4">
    <name type="scientific">Prorocentrum cordatum</name>
    <dbReference type="NCBI Taxonomy" id="2364126"/>
    <lineage>
        <taxon>Eukaryota</taxon>
        <taxon>Sar</taxon>
        <taxon>Alveolata</taxon>
        <taxon>Dinophyceae</taxon>
        <taxon>Prorocentrales</taxon>
        <taxon>Prorocentraceae</taxon>
        <taxon>Prorocentrum</taxon>
    </lineage>
</organism>
<feature type="domain" description="N-acetyltransferase" evidence="2">
    <location>
        <begin position="1"/>
        <end position="136"/>
    </location>
</feature>
<feature type="non-terminal residue" evidence="3">
    <location>
        <position position="212"/>
    </location>
</feature>
<evidence type="ECO:0000313" key="3">
    <source>
        <dbReference type="EMBL" id="CAK0815070.1"/>
    </source>
</evidence>
<dbReference type="Gene3D" id="3.40.630.30">
    <property type="match status" value="1"/>
</dbReference>
<sequence length="212" mass="22457">ELFGKSVWEVVSKKNKLRVTGCLRWKGDGYETLGLAIYRLQQHVLQVVYLGVAAPQRGQGVGRSLVRAVREVAKADQLCLSIAVLLPTPAAEAPRGGDAAAAAEGSSLPFWRAVGFRRCEPKGLLAGQVCLKIEVRKFGKRQRRQTEKSAQPAAGHSAGGHELLSWREVLATAPKAAAATAEPAPLLRLPPPAPRAPPPYEAAAAAHSAGPV</sequence>
<reference evidence="3" key="1">
    <citation type="submission" date="2023-10" db="EMBL/GenBank/DDBJ databases">
        <authorList>
            <person name="Chen Y."/>
            <person name="Shah S."/>
            <person name="Dougan E. K."/>
            <person name="Thang M."/>
            <person name="Chan C."/>
        </authorList>
    </citation>
    <scope>NUCLEOTIDE SEQUENCE [LARGE SCALE GENOMIC DNA]</scope>
</reference>
<dbReference type="EMBL" id="CAUYUJ010005816">
    <property type="protein sequence ID" value="CAK0815070.1"/>
    <property type="molecule type" value="Genomic_DNA"/>
</dbReference>
<feature type="compositionally biased region" description="Pro residues" evidence="1">
    <location>
        <begin position="188"/>
        <end position="200"/>
    </location>
</feature>
<comment type="caution">
    <text evidence="3">The sequence shown here is derived from an EMBL/GenBank/DDBJ whole genome shotgun (WGS) entry which is preliminary data.</text>
</comment>
<dbReference type="SUPFAM" id="SSF55729">
    <property type="entry name" value="Acyl-CoA N-acyltransferases (Nat)"/>
    <property type="match status" value="1"/>
</dbReference>